<evidence type="ECO:0000259" key="2">
    <source>
        <dbReference type="PROSITE" id="PS50086"/>
    </source>
</evidence>
<keyword evidence="1" id="KW-0175">Coiled coil</keyword>
<protein>
    <recommendedName>
        <fullName evidence="2">Rab-GAP TBC domain-containing protein</fullName>
    </recommendedName>
</protein>
<dbReference type="PANTHER" id="PTHR47219">
    <property type="entry name" value="RAB GTPASE-ACTIVATING PROTEIN 1-LIKE"/>
    <property type="match status" value="1"/>
</dbReference>
<dbReference type="Gene3D" id="1.20.1270.60">
    <property type="entry name" value="Arfaptin homology (AH) domain/BAR domain"/>
    <property type="match status" value="1"/>
</dbReference>
<feature type="coiled-coil region" evidence="1">
    <location>
        <begin position="123"/>
        <end position="182"/>
    </location>
</feature>
<feature type="domain" description="Rab-GAP TBC" evidence="2">
    <location>
        <begin position="554"/>
        <end position="739"/>
    </location>
</feature>
<dbReference type="GO" id="GO:0005096">
    <property type="term" value="F:GTPase activator activity"/>
    <property type="evidence" value="ECO:0007669"/>
    <property type="project" value="TreeGrafter"/>
</dbReference>
<dbReference type="PANTHER" id="PTHR47219:SF9">
    <property type="entry name" value="GTPASE ACTIVATING PROTEIN AND CENTROSOME-ASSOCIATED, ISOFORM B"/>
    <property type="match status" value="1"/>
</dbReference>
<proteinExistence type="predicted"/>
<evidence type="ECO:0000313" key="3">
    <source>
        <dbReference type="EMBL" id="OMJ93476.1"/>
    </source>
</evidence>
<gene>
    <name evidence="3" type="ORF">SteCoe_3598</name>
</gene>
<reference evidence="3 4" key="1">
    <citation type="submission" date="2016-11" db="EMBL/GenBank/DDBJ databases">
        <title>The macronuclear genome of Stentor coeruleus: a giant cell with tiny introns.</title>
        <authorList>
            <person name="Slabodnick M."/>
            <person name="Ruby J.G."/>
            <person name="Reiff S.B."/>
            <person name="Swart E.C."/>
            <person name="Gosai S."/>
            <person name="Prabakaran S."/>
            <person name="Witkowska E."/>
            <person name="Larue G.E."/>
            <person name="Fisher S."/>
            <person name="Freeman R.M."/>
            <person name="Gunawardena J."/>
            <person name="Chu W."/>
            <person name="Stover N.A."/>
            <person name="Gregory B.D."/>
            <person name="Nowacki M."/>
            <person name="Derisi J."/>
            <person name="Roy S.W."/>
            <person name="Marshall W.F."/>
            <person name="Sood P."/>
        </authorList>
    </citation>
    <scope>NUCLEOTIDE SEQUENCE [LARGE SCALE GENOMIC DNA]</scope>
    <source>
        <strain evidence="3">WM001</strain>
    </source>
</reference>
<dbReference type="EMBL" id="MPUH01000042">
    <property type="protein sequence ID" value="OMJ93476.1"/>
    <property type="molecule type" value="Genomic_DNA"/>
</dbReference>
<dbReference type="Gene3D" id="1.10.8.270">
    <property type="entry name" value="putative rabgap domain of human tbc1 domain family member 14 like domains"/>
    <property type="match status" value="1"/>
</dbReference>
<evidence type="ECO:0000313" key="4">
    <source>
        <dbReference type="Proteomes" id="UP000187209"/>
    </source>
</evidence>
<keyword evidence="4" id="KW-1185">Reference proteome</keyword>
<sequence>MNAIDFLDFSNILLNPLSQGITQLDSLINIFQKLDNSLTAHMESISKINSDFIIQDTDSQLYKPLLSIKTYLQNWSSGIGNLLNHLKQDVEEPLITFSEKIKKTQQNLENEVKITTDSMNLCYTKFQDNLEKYYQNSENYEKLSNTETDINKNNKEKTKVLIDEYMNKCFEAENQANEYQEIFENESSKIIKKVWKNEENRVGIIKNHVGNYLCYANFYYNTMKDSIEIMFSSFQEVTCARNKDEYFNRYYEAMPKRIVFEKYEDYKKRMGVFIVQEYDVIKCTLDLLIEQKMSKNANVEKLMKIIDDNDDWKESFVLELESRELSNGIGIVEIGQMAGIFKKIIDKLSYSERNNLILMKVLELAERIYIDYCGNVKYLYEFLIADSNLNEDLRWLNLIETLIQKKLSQKMQTSEKQTSPSLFQLLASKFITSQAIEDDSIARKIAIQVLYDISMKMWKYAIDSEMAKSVIQTFAIKYTIGIYPLIEILSLLHQPSRAHQKKNNQFQTRVFLPFELCMPFLNAKECLSLILLKKSYFGLLKKKYYEKCSIEIFPKSLKTRGELWISALKDYFPSLIYRDVVEDLETIEIPDKYESIIEMDVLRSYHDDSNMKKSLTRILKIYTAFNPFIGYCQGMNFIAGTFLSLFKNEELSFFCLCGFIEKFNMKRFLGEDMKNLLLFFFQLDKLLEIKNPQLYKMLVDIGMFSRNYSSSWFLTVFSSSLQHRIDILYEIWDFFLVKGWKYAFRVALHLLFSNIKSIKNKICEDDIKMLSPENIFCEEVLNNNFARSANKIKVTSHLLEHLEKNFAMILEQANCNPN</sequence>
<dbReference type="OrthoDB" id="294251at2759"/>
<organism evidence="3 4">
    <name type="scientific">Stentor coeruleus</name>
    <dbReference type="NCBI Taxonomy" id="5963"/>
    <lineage>
        <taxon>Eukaryota</taxon>
        <taxon>Sar</taxon>
        <taxon>Alveolata</taxon>
        <taxon>Ciliophora</taxon>
        <taxon>Postciliodesmatophora</taxon>
        <taxon>Heterotrichea</taxon>
        <taxon>Heterotrichida</taxon>
        <taxon>Stentoridae</taxon>
        <taxon>Stentor</taxon>
    </lineage>
</organism>
<dbReference type="InterPro" id="IPR035969">
    <property type="entry name" value="Rab-GAP_TBC_sf"/>
</dbReference>
<dbReference type="GO" id="GO:0031267">
    <property type="term" value="F:small GTPase binding"/>
    <property type="evidence" value="ECO:0007669"/>
    <property type="project" value="TreeGrafter"/>
</dbReference>
<dbReference type="Pfam" id="PF00566">
    <property type="entry name" value="RabGAP-TBC"/>
    <property type="match status" value="1"/>
</dbReference>
<dbReference type="SUPFAM" id="SSF47923">
    <property type="entry name" value="Ypt/Rab-GAP domain of gyp1p"/>
    <property type="match status" value="2"/>
</dbReference>
<dbReference type="SUPFAM" id="SSF103657">
    <property type="entry name" value="BAR/IMD domain-like"/>
    <property type="match status" value="1"/>
</dbReference>
<dbReference type="InterPro" id="IPR050302">
    <property type="entry name" value="Rab_GAP_TBC_domain"/>
</dbReference>
<evidence type="ECO:0000256" key="1">
    <source>
        <dbReference type="SAM" id="Coils"/>
    </source>
</evidence>
<dbReference type="InterPro" id="IPR027267">
    <property type="entry name" value="AH/BAR_dom_sf"/>
</dbReference>
<comment type="caution">
    <text evidence="3">The sequence shown here is derived from an EMBL/GenBank/DDBJ whole genome shotgun (WGS) entry which is preliminary data.</text>
</comment>
<dbReference type="PROSITE" id="PS50086">
    <property type="entry name" value="TBC_RABGAP"/>
    <property type="match status" value="1"/>
</dbReference>
<name>A0A1R2CWV5_9CILI</name>
<dbReference type="Proteomes" id="UP000187209">
    <property type="component" value="Unassembled WGS sequence"/>
</dbReference>
<dbReference type="AlphaFoldDB" id="A0A1R2CWV5"/>
<accession>A0A1R2CWV5</accession>
<dbReference type="InterPro" id="IPR000195">
    <property type="entry name" value="Rab-GAP-TBC_dom"/>
</dbReference>
<dbReference type="SMART" id="SM00164">
    <property type="entry name" value="TBC"/>
    <property type="match status" value="1"/>
</dbReference>
<dbReference type="Gene3D" id="1.10.472.80">
    <property type="entry name" value="Ypt/Rab-GAP domain of gyp1p, domain 3"/>
    <property type="match status" value="1"/>
</dbReference>